<proteinExistence type="predicted"/>
<reference evidence="8 9" key="1">
    <citation type="submission" date="2014-02" db="EMBL/GenBank/DDBJ databases">
        <title>Draft genome sequence of Lysinibacillus odysseyi NBRC 100172.</title>
        <authorList>
            <person name="Zhang F."/>
            <person name="Wang G."/>
            <person name="Zhang L."/>
        </authorList>
    </citation>
    <scope>NUCLEOTIDE SEQUENCE [LARGE SCALE GENOMIC DNA]</scope>
    <source>
        <strain evidence="8 9">NBRC 100172</strain>
    </source>
</reference>
<dbReference type="STRING" id="1220589.CD32_15025"/>
<feature type="domain" description="GGDEF" evidence="7">
    <location>
        <begin position="384"/>
        <end position="514"/>
    </location>
</feature>
<dbReference type="Pfam" id="PF02743">
    <property type="entry name" value="dCache_1"/>
    <property type="match status" value="1"/>
</dbReference>
<dbReference type="Pfam" id="PF00990">
    <property type="entry name" value="GGDEF"/>
    <property type="match status" value="1"/>
</dbReference>
<dbReference type="GO" id="GO:0005886">
    <property type="term" value="C:plasma membrane"/>
    <property type="evidence" value="ECO:0007669"/>
    <property type="project" value="UniProtKB-SubCell"/>
</dbReference>
<dbReference type="GO" id="GO:0052621">
    <property type="term" value="F:diguanylate cyclase activity"/>
    <property type="evidence" value="ECO:0007669"/>
    <property type="project" value="TreeGrafter"/>
</dbReference>
<keyword evidence="2" id="KW-1003">Cell membrane</keyword>
<feature type="transmembrane region" description="Helical" evidence="6">
    <location>
        <begin position="278"/>
        <end position="300"/>
    </location>
</feature>
<dbReference type="FunFam" id="3.30.70.270:FF:000001">
    <property type="entry name" value="Diguanylate cyclase domain protein"/>
    <property type="match status" value="1"/>
</dbReference>
<evidence type="ECO:0000256" key="4">
    <source>
        <dbReference type="ARBA" id="ARBA00022989"/>
    </source>
</evidence>
<dbReference type="SUPFAM" id="SSF55073">
    <property type="entry name" value="Nucleotide cyclase"/>
    <property type="match status" value="1"/>
</dbReference>
<dbReference type="InterPro" id="IPR029151">
    <property type="entry name" value="Sensor-like_sf"/>
</dbReference>
<dbReference type="Gene3D" id="3.30.70.270">
    <property type="match status" value="1"/>
</dbReference>
<dbReference type="Gene3D" id="3.30.450.20">
    <property type="entry name" value="PAS domain"/>
    <property type="match status" value="2"/>
</dbReference>
<dbReference type="CDD" id="cd12912">
    <property type="entry name" value="PDC2_MCP_like"/>
    <property type="match status" value="1"/>
</dbReference>
<evidence type="ECO:0000256" key="2">
    <source>
        <dbReference type="ARBA" id="ARBA00022475"/>
    </source>
</evidence>
<comment type="subcellular location">
    <subcellularLocation>
        <location evidence="1">Cell membrane</location>
        <topology evidence="1">Multi-pass membrane protein</topology>
    </subcellularLocation>
</comment>
<keyword evidence="4 6" id="KW-1133">Transmembrane helix</keyword>
<dbReference type="CDD" id="cd01949">
    <property type="entry name" value="GGDEF"/>
    <property type="match status" value="1"/>
</dbReference>
<organism evidence="8 9">
    <name type="scientific">Lysinibacillus odysseyi 34hs-1 = NBRC 100172</name>
    <dbReference type="NCBI Taxonomy" id="1220589"/>
    <lineage>
        <taxon>Bacteria</taxon>
        <taxon>Bacillati</taxon>
        <taxon>Bacillota</taxon>
        <taxon>Bacilli</taxon>
        <taxon>Bacillales</taxon>
        <taxon>Bacillaceae</taxon>
        <taxon>Lysinibacillus</taxon>
    </lineage>
</organism>
<dbReference type="CDD" id="cd18773">
    <property type="entry name" value="PDC1_HK_sensor"/>
    <property type="match status" value="1"/>
</dbReference>
<dbReference type="SUPFAM" id="SSF103190">
    <property type="entry name" value="Sensory domain-like"/>
    <property type="match status" value="2"/>
</dbReference>
<dbReference type="InterPro" id="IPR043128">
    <property type="entry name" value="Rev_trsase/Diguanyl_cyclase"/>
</dbReference>
<dbReference type="SMART" id="SM00267">
    <property type="entry name" value="GGDEF"/>
    <property type="match status" value="1"/>
</dbReference>
<dbReference type="InterPro" id="IPR000160">
    <property type="entry name" value="GGDEF_dom"/>
</dbReference>
<evidence type="ECO:0000256" key="1">
    <source>
        <dbReference type="ARBA" id="ARBA00004651"/>
    </source>
</evidence>
<dbReference type="PANTHER" id="PTHR45138">
    <property type="entry name" value="REGULATORY COMPONENTS OF SENSORY TRANSDUCTION SYSTEM"/>
    <property type="match status" value="1"/>
</dbReference>
<dbReference type="EMBL" id="JPVP01000057">
    <property type="protein sequence ID" value="KGR83993.1"/>
    <property type="molecule type" value="Genomic_DNA"/>
</dbReference>
<sequence>MHLRYLITGVVMLAFISTVASSLWGVYQISKNILIENTLETNRVYAQKLATTANTYLEETFKTLEFSAFYIAENYENEALLQQEVERLRYQTDIFNSVAITDNRGVVLAISPPTLELKGVQLSSEQTGDALEKQKPNISKPYEGVTGRKLIFISQPIFNTAGEYMGLVGGTIYIEYDNIFHKLLGEHFYHDGSYVYVVDEDGTIIYHQDSSRVGDNVANNEIVQKLMEGKSGAQKVTNTKGVKMLSGYSSVELSKWGIVSQRPLDVALLPSSDLVQKAALISMPFVLLALLIILIIASFITKPLQQMALLSMNDQKKVKIEELYKVKGWYFEARVLKESLVHAFTLLQKRIDHYQTQSTTDALTGLMNRRSMDETLIRWTEEQQQYAVLLIDLDHFKSVNDTYGHAIGDEVLKYLAESMRMHSRPQDICCRYGGEEFIMLLPNTTKAEAYRTAENLRQYLEDTESPCGRPVTMSGGIAAYPQAGTAPHVIIERADQALYQAKHQGRNKVKLYYTEENTL</sequence>
<dbReference type="AlphaFoldDB" id="A0A0A3IMG4"/>
<dbReference type="InterPro" id="IPR033479">
    <property type="entry name" value="dCache_1"/>
</dbReference>
<protein>
    <recommendedName>
        <fullName evidence="7">GGDEF domain-containing protein</fullName>
    </recommendedName>
</protein>
<keyword evidence="5 6" id="KW-0472">Membrane</keyword>
<dbReference type="NCBIfam" id="TIGR00254">
    <property type="entry name" value="GGDEF"/>
    <property type="match status" value="1"/>
</dbReference>
<dbReference type="PANTHER" id="PTHR45138:SF9">
    <property type="entry name" value="DIGUANYLATE CYCLASE DGCM-RELATED"/>
    <property type="match status" value="1"/>
</dbReference>
<dbReference type="InterPro" id="IPR029787">
    <property type="entry name" value="Nucleotide_cyclase"/>
</dbReference>
<evidence type="ECO:0000256" key="3">
    <source>
        <dbReference type="ARBA" id="ARBA00022692"/>
    </source>
</evidence>
<dbReference type="InterPro" id="IPR050469">
    <property type="entry name" value="Diguanylate_Cyclase"/>
</dbReference>
<evidence type="ECO:0000259" key="7">
    <source>
        <dbReference type="PROSITE" id="PS50887"/>
    </source>
</evidence>
<gene>
    <name evidence="8" type="ORF">CD32_15025</name>
</gene>
<keyword evidence="3 6" id="KW-0812">Transmembrane</keyword>
<dbReference type="Proteomes" id="UP000030437">
    <property type="component" value="Unassembled WGS sequence"/>
</dbReference>
<accession>A0A0A3IMG4</accession>
<dbReference type="PROSITE" id="PS50887">
    <property type="entry name" value="GGDEF"/>
    <property type="match status" value="1"/>
</dbReference>
<dbReference type="eggNOG" id="COG2199">
    <property type="taxonomic scope" value="Bacteria"/>
</dbReference>
<evidence type="ECO:0000313" key="9">
    <source>
        <dbReference type="Proteomes" id="UP000030437"/>
    </source>
</evidence>
<evidence type="ECO:0000256" key="5">
    <source>
        <dbReference type="ARBA" id="ARBA00023136"/>
    </source>
</evidence>
<keyword evidence="9" id="KW-1185">Reference proteome</keyword>
<evidence type="ECO:0000256" key="6">
    <source>
        <dbReference type="SAM" id="Phobius"/>
    </source>
</evidence>
<comment type="caution">
    <text evidence="8">The sequence shown here is derived from an EMBL/GenBank/DDBJ whole genome shotgun (WGS) entry which is preliminary data.</text>
</comment>
<name>A0A0A3IMG4_9BACI</name>
<evidence type="ECO:0000313" key="8">
    <source>
        <dbReference type="EMBL" id="KGR83993.1"/>
    </source>
</evidence>